<proteinExistence type="predicted"/>
<dbReference type="OrthoDB" id="886004at2"/>
<dbReference type="STRING" id="651662.SAMN04488069_107123"/>
<reference evidence="3" key="1">
    <citation type="submission" date="2016-10" db="EMBL/GenBank/DDBJ databases">
        <authorList>
            <person name="Varghese N."/>
            <person name="Submissions S."/>
        </authorList>
    </citation>
    <scope>NUCLEOTIDE SEQUENCE [LARGE SCALE GENOMIC DNA]</scope>
    <source>
        <strain evidence="3">CGMCC 1.8975</strain>
    </source>
</reference>
<dbReference type="AlphaFoldDB" id="A0A1H3ISR5"/>
<accession>A0A1H3ISR5</accession>
<feature type="signal peptide" evidence="1">
    <location>
        <begin position="1"/>
        <end position="19"/>
    </location>
</feature>
<keyword evidence="3" id="KW-1185">Reference proteome</keyword>
<gene>
    <name evidence="2" type="ORF">SAMN04488069_107123</name>
</gene>
<protein>
    <submittedName>
        <fullName evidence="2">Uncharacterized protein</fullName>
    </submittedName>
</protein>
<organism evidence="2 3">
    <name type="scientific">Hymenobacter psychrophilus</name>
    <dbReference type="NCBI Taxonomy" id="651662"/>
    <lineage>
        <taxon>Bacteria</taxon>
        <taxon>Pseudomonadati</taxon>
        <taxon>Bacteroidota</taxon>
        <taxon>Cytophagia</taxon>
        <taxon>Cytophagales</taxon>
        <taxon>Hymenobacteraceae</taxon>
        <taxon>Hymenobacter</taxon>
    </lineage>
</organism>
<name>A0A1H3ISR5_9BACT</name>
<sequence length="132" mass="13877">MFTALQFSHLAAAAWSGPAACIWATASYYQAPGGYTQTQYSTSYHVGQACYYAQAACPFEAIAAAVRAFAAVQPQPSLPAVLAVAHAAQVLREAAAALAGHPLSPARAARPGFAGRARARRCFPHFTPLRRA</sequence>
<feature type="chain" id="PRO_5011656214" evidence="1">
    <location>
        <begin position="20"/>
        <end position="132"/>
    </location>
</feature>
<evidence type="ECO:0000256" key="1">
    <source>
        <dbReference type="SAM" id="SignalP"/>
    </source>
</evidence>
<evidence type="ECO:0000313" key="3">
    <source>
        <dbReference type="Proteomes" id="UP000199249"/>
    </source>
</evidence>
<evidence type="ECO:0000313" key="2">
    <source>
        <dbReference type="EMBL" id="SDY30178.1"/>
    </source>
</evidence>
<dbReference type="EMBL" id="FNOV01000007">
    <property type="protein sequence ID" value="SDY30178.1"/>
    <property type="molecule type" value="Genomic_DNA"/>
</dbReference>
<dbReference type="Proteomes" id="UP000199249">
    <property type="component" value="Unassembled WGS sequence"/>
</dbReference>
<dbReference type="RefSeq" id="WP_092740319.1">
    <property type="nucleotide sequence ID" value="NZ_FNOV01000007.1"/>
</dbReference>
<keyword evidence="1" id="KW-0732">Signal</keyword>